<protein>
    <submittedName>
        <fullName evidence="1">Uncharacterized protein</fullName>
    </submittedName>
</protein>
<gene>
    <name evidence="1" type="ORF">NQ176_g3004</name>
</gene>
<accession>A0ACC1NLL7</accession>
<reference evidence="1" key="1">
    <citation type="submission" date="2022-08" db="EMBL/GenBank/DDBJ databases">
        <title>Genome Sequence of Lecanicillium fungicola.</title>
        <authorList>
            <person name="Buettner E."/>
        </authorList>
    </citation>
    <scope>NUCLEOTIDE SEQUENCE</scope>
    <source>
        <strain evidence="1">Babe33</strain>
    </source>
</reference>
<keyword evidence="2" id="KW-1185">Reference proteome</keyword>
<proteinExistence type="predicted"/>
<dbReference type="EMBL" id="JANJQO010000248">
    <property type="protein sequence ID" value="KAJ2979840.1"/>
    <property type="molecule type" value="Genomic_DNA"/>
</dbReference>
<name>A0ACC1NLL7_9HYPO</name>
<dbReference type="Proteomes" id="UP001143910">
    <property type="component" value="Unassembled WGS sequence"/>
</dbReference>
<sequence>MEILQMAKTAQQKAKLRKGQLVHDHPPPDSIVANAYAVAMARNMSYSSADSHTITTQLPPPYLPSSSIIEELQPITIKQMRLEEHHRGSKVTLRVLSPPNRINAIMGAVEDLEGTAVLLQLYHQPPEIVIPATEILQLGSLEPLDARIPDSWRSPVPMMSSNAWRDRGNQAVSRKDWAEALHFYSNACRDATTPHEEQLAFVNRSYVNLNLGRPEKALRDATETNERIPPTEKSLFREIRALYELRSFDCCMERLKQFTAAYPDNNVAKQELKRVKKRLEEQATGTYSFALMYKQAATLSCLVDCATFSSLVEVREAPGRGRGLFTVKSVQAGDLLLCEKAFAYKYSDTASSNSNYSILMDLETKRAFAGGQAIILTQIIQNLYHNPESSRPFLQLHHGDYKTVNRERADGNPVVDSFLVAQIMSLNVFGSPKSSRDSLSKQLKNEGDTSSSKRGFGTAGIWIQASYVNHSCLGNCRRSFIGDMQIVRALVDMEEGTELRFSYHPATELESYDDVQRALKHWGFSCDCALCRARRATPAEVIRKRKSLFKTLKGVLEAQNTKLAKASKLLDEIKATYPTSYPDELPRLEMYSPYFAMSVAYYRKGSIAKAAEMLLEGLHALCYNIAVVWRHDKTADGEAKAQFEIKRWGMAMDMVPWAFVNLHGIAKSLAPSLCPQILDYVATELARCGVIFPFNYCVSFNCRNIMSSTIVEAPPRVREPLETANGCASNPQTVLERVETGSGRTISSAYERFSHAQKKSITLFVASCGLIASMSTTSILAAIPEITEAFSTTPAVISISNALYLVVIGIACCFWGPMADTLGRRPVRDALEAERRPFLVHCTDMIITTKVYITSTFIFLVGSIGTALSPNLVAFFFFRALTGSQGTAFLVLGSTCISDIYHPVQRATAMGWFLRGTLFGPAFGPLLSGIIVTYTSWRVIFWLQTAMTGVCLLLSIFVMHETLRQPRYVELRGKGFGAGAAMMWQFSSPGLVLKLLGERNLLFVSLASASMAFNMYSLLTPIRYVLNPRLGLTSPLQAGLLYLAPGGGYLLGSALGGRLADYFVKSWMKKRGFRLWEDRLRGSLLLLGVALPGSTLLYGWAVDRGIGGIALPIVCMAIQGAIQTTAFPSLNTYIMDTMQHDAGKAAASHYLVRYAFAAVATASCIPMIDKIGVGWTVSFSSALVLIGAVLVLLTTLYGSSWRSKRNRR</sequence>
<organism evidence="1 2">
    <name type="scientific">Zarea fungicola</name>
    <dbReference type="NCBI Taxonomy" id="93591"/>
    <lineage>
        <taxon>Eukaryota</taxon>
        <taxon>Fungi</taxon>
        <taxon>Dikarya</taxon>
        <taxon>Ascomycota</taxon>
        <taxon>Pezizomycotina</taxon>
        <taxon>Sordariomycetes</taxon>
        <taxon>Hypocreomycetidae</taxon>
        <taxon>Hypocreales</taxon>
        <taxon>Cordycipitaceae</taxon>
        <taxon>Zarea</taxon>
    </lineage>
</organism>
<comment type="caution">
    <text evidence="1">The sequence shown here is derived from an EMBL/GenBank/DDBJ whole genome shotgun (WGS) entry which is preliminary data.</text>
</comment>
<evidence type="ECO:0000313" key="1">
    <source>
        <dbReference type="EMBL" id="KAJ2979840.1"/>
    </source>
</evidence>
<evidence type="ECO:0000313" key="2">
    <source>
        <dbReference type="Proteomes" id="UP001143910"/>
    </source>
</evidence>